<keyword evidence="1" id="KW-0732">Signal</keyword>
<evidence type="ECO:0000313" key="3">
    <source>
        <dbReference type="Proteomes" id="UP001597474"/>
    </source>
</evidence>
<dbReference type="EMBL" id="JBHUMP010000014">
    <property type="protein sequence ID" value="MFD2740816.1"/>
    <property type="molecule type" value="Genomic_DNA"/>
</dbReference>
<proteinExistence type="predicted"/>
<organism evidence="2 3">
    <name type="scientific">Sulfitobacter aestuarii</name>
    <dbReference type="NCBI Taxonomy" id="2161676"/>
    <lineage>
        <taxon>Bacteria</taxon>
        <taxon>Pseudomonadati</taxon>
        <taxon>Pseudomonadota</taxon>
        <taxon>Alphaproteobacteria</taxon>
        <taxon>Rhodobacterales</taxon>
        <taxon>Roseobacteraceae</taxon>
        <taxon>Sulfitobacter</taxon>
    </lineage>
</organism>
<evidence type="ECO:0008006" key="4">
    <source>
        <dbReference type="Google" id="ProtNLM"/>
    </source>
</evidence>
<feature type="signal peptide" evidence="1">
    <location>
        <begin position="1"/>
        <end position="23"/>
    </location>
</feature>
<feature type="chain" id="PRO_5046244381" description="DUF2946 domain-containing protein" evidence="1">
    <location>
        <begin position="24"/>
        <end position="114"/>
    </location>
</feature>
<evidence type="ECO:0000313" key="2">
    <source>
        <dbReference type="EMBL" id="MFD2740816.1"/>
    </source>
</evidence>
<dbReference type="Proteomes" id="UP001597474">
    <property type="component" value="Unassembled WGS sequence"/>
</dbReference>
<accession>A0ABW5U6I2</accession>
<gene>
    <name evidence="2" type="ORF">ACFSUD_14630</name>
</gene>
<name>A0ABW5U6I2_9RHOB</name>
<sequence length="114" mass="11995">MNLHMVIAVGLALMLGLTSQSMALARGNEAVTGQMVLCTGAGPVAVFVDAQGEPTDTPHICPDSALNLVFVLALPNPDRPQRLISARYHTVLPPPVPASALRLLPPSRAPPRMI</sequence>
<reference evidence="3" key="1">
    <citation type="journal article" date="2019" name="Int. J. Syst. Evol. Microbiol.">
        <title>The Global Catalogue of Microorganisms (GCM) 10K type strain sequencing project: providing services to taxonomists for standard genome sequencing and annotation.</title>
        <authorList>
            <consortium name="The Broad Institute Genomics Platform"/>
            <consortium name="The Broad Institute Genome Sequencing Center for Infectious Disease"/>
            <person name="Wu L."/>
            <person name="Ma J."/>
        </authorList>
    </citation>
    <scope>NUCLEOTIDE SEQUENCE [LARGE SCALE GENOMIC DNA]</scope>
    <source>
        <strain evidence="3">TISTR 2562</strain>
    </source>
</reference>
<dbReference type="RefSeq" id="WP_386375243.1">
    <property type="nucleotide sequence ID" value="NZ_JBHUMP010000014.1"/>
</dbReference>
<evidence type="ECO:0000256" key="1">
    <source>
        <dbReference type="SAM" id="SignalP"/>
    </source>
</evidence>
<keyword evidence="3" id="KW-1185">Reference proteome</keyword>
<comment type="caution">
    <text evidence="2">The sequence shown here is derived from an EMBL/GenBank/DDBJ whole genome shotgun (WGS) entry which is preliminary data.</text>
</comment>
<protein>
    <recommendedName>
        <fullName evidence="4">DUF2946 domain-containing protein</fullName>
    </recommendedName>
</protein>